<evidence type="ECO:0000313" key="3">
    <source>
        <dbReference type="EMBL" id="KFL61329.1"/>
    </source>
</evidence>
<accession>A0A080WIU4</accession>
<evidence type="ECO:0000256" key="2">
    <source>
        <dbReference type="ARBA" id="ARBA00022679"/>
    </source>
</evidence>
<dbReference type="GO" id="GO:0070475">
    <property type="term" value="P:rRNA base methylation"/>
    <property type="evidence" value="ECO:0007669"/>
    <property type="project" value="TreeGrafter"/>
</dbReference>
<keyword evidence="4" id="KW-1185">Reference proteome</keyword>
<dbReference type="PANTHER" id="PTHR13393">
    <property type="entry name" value="SAM-DEPENDENT METHYLTRANSFERASE"/>
    <property type="match status" value="1"/>
</dbReference>
<dbReference type="Pfam" id="PF05971">
    <property type="entry name" value="Methyltransf_10"/>
    <property type="match status" value="1"/>
</dbReference>
<dbReference type="GO" id="GO:0005634">
    <property type="term" value="C:nucleus"/>
    <property type="evidence" value="ECO:0007669"/>
    <property type="project" value="TreeGrafter"/>
</dbReference>
<dbReference type="STRING" id="559305.A0A080WIU4"/>
<gene>
    <name evidence="3" type="ORF">TERG_12049</name>
</gene>
<evidence type="ECO:0000313" key="4">
    <source>
        <dbReference type="Proteomes" id="UP000008864"/>
    </source>
</evidence>
<dbReference type="HOGENOM" id="CLU_190905_0_0_1"/>
<reference evidence="4" key="1">
    <citation type="journal article" date="2012" name="MBio">
        <title>Comparative genome analysis of Trichophyton rubrum and related dermatophytes reveals candidate genes involved in infection.</title>
        <authorList>
            <person name="Martinez D.A."/>
            <person name="Oliver B.G."/>
            <person name="Graeser Y."/>
            <person name="Goldberg J.M."/>
            <person name="Li W."/>
            <person name="Martinez-Rossi N.M."/>
            <person name="Monod M."/>
            <person name="Shelest E."/>
            <person name="Barton R.C."/>
            <person name="Birch E."/>
            <person name="Brakhage A.A."/>
            <person name="Chen Z."/>
            <person name="Gurr S.J."/>
            <person name="Heiman D."/>
            <person name="Heitman J."/>
            <person name="Kosti I."/>
            <person name="Rossi A."/>
            <person name="Saif S."/>
            <person name="Samalova M."/>
            <person name="Saunders C.W."/>
            <person name="Shea T."/>
            <person name="Summerbell R.C."/>
            <person name="Xu J."/>
            <person name="Young S."/>
            <person name="Zeng Q."/>
            <person name="Birren B.W."/>
            <person name="Cuomo C.A."/>
            <person name="White T.C."/>
        </authorList>
    </citation>
    <scope>NUCLEOTIDE SEQUENCE [LARGE SCALE GENOMIC DNA]</scope>
    <source>
        <strain evidence="4">ATCC MYA-4607 / CBS 118892</strain>
    </source>
</reference>
<dbReference type="PANTHER" id="PTHR13393:SF0">
    <property type="entry name" value="RNA N6-ADENOSINE-METHYLTRANSFERASE METTL16"/>
    <property type="match status" value="1"/>
</dbReference>
<sequence>MDSAGNIYRHKVDFTALALQDPAFKEFLSAKGRLDFSNPDAVRQLTVSLLRRDFGLDVELPDDRLCPPVPNRCVVVLFCFDVDVYGA</sequence>
<keyword evidence="2" id="KW-0808">Transferase</keyword>
<dbReference type="Gene3D" id="3.40.50.150">
    <property type="entry name" value="Vaccinia Virus protein VP39"/>
    <property type="match status" value="1"/>
</dbReference>
<evidence type="ECO:0000256" key="1">
    <source>
        <dbReference type="ARBA" id="ARBA00022603"/>
    </source>
</evidence>
<proteinExistence type="predicted"/>
<keyword evidence="1" id="KW-0489">Methyltransferase</keyword>
<dbReference type="AlphaFoldDB" id="A0A080WIU4"/>
<dbReference type="RefSeq" id="XP_003236742.2">
    <property type="nucleotide sequence ID" value="XM_003236694.2"/>
</dbReference>
<dbReference type="VEuPathDB" id="FungiDB:TERG_12049"/>
<dbReference type="GO" id="GO:0008168">
    <property type="term" value="F:methyltransferase activity"/>
    <property type="evidence" value="ECO:0007669"/>
    <property type="project" value="UniProtKB-KW"/>
</dbReference>
<dbReference type="GeneID" id="10378004"/>
<dbReference type="InterPro" id="IPR029063">
    <property type="entry name" value="SAM-dependent_MTases_sf"/>
</dbReference>
<dbReference type="OrthoDB" id="514248at2759"/>
<dbReference type="InParanoid" id="A0A080WIU4"/>
<name>A0A080WIU4_TRIRC</name>
<dbReference type="InterPro" id="IPR010286">
    <property type="entry name" value="METTL16/RlmF"/>
</dbReference>
<dbReference type="EMBL" id="GG700650">
    <property type="protein sequence ID" value="KFL61329.1"/>
    <property type="molecule type" value="Genomic_DNA"/>
</dbReference>
<protein>
    <submittedName>
        <fullName evidence="3">Uncharacterized protein</fullName>
    </submittedName>
</protein>
<dbReference type="Proteomes" id="UP000008864">
    <property type="component" value="Unassembled WGS sequence"/>
</dbReference>
<dbReference type="OMA" id="PPVPNRC"/>
<organism evidence="3 4">
    <name type="scientific">Trichophyton rubrum (strain ATCC MYA-4607 / CBS 118892)</name>
    <name type="common">Athlete's foot fungus</name>
    <dbReference type="NCBI Taxonomy" id="559305"/>
    <lineage>
        <taxon>Eukaryota</taxon>
        <taxon>Fungi</taxon>
        <taxon>Dikarya</taxon>
        <taxon>Ascomycota</taxon>
        <taxon>Pezizomycotina</taxon>
        <taxon>Eurotiomycetes</taxon>
        <taxon>Eurotiomycetidae</taxon>
        <taxon>Onygenales</taxon>
        <taxon>Arthrodermataceae</taxon>
        <taxon>Trichophyton</taxon>
    </lineage>
</organism>